<dbReference type="Gene3D" id="3.30.70.20">
    <property type="match status" value="1"/>
</dbReference>
<protein>
    <submittedName>
        <fullName evidence="1">Ferredoxin</fullName>
    </submittedName>
</protein>
<sequence length="52" mass="5289">MDVAPDVFAINAAGKAETLVGDVPVGLVVAARAASHECPSAAITIRDADRQQ</sequence>
<comment type="caution">
    <text evidence="1">The sequence shown here is derived from an EMBL/GenBank/DDBJ whole genome shotgun (WGS) entry which is preliminary data.</text>
</comment>
<proteinExistence type="predicted"/>
<dbReference type="Pfam" id="PF13459">
    <property type="entry name" value="Fer4_15"/>
    <property type="match status" value="1"/>
</dbReference>
<accession>A0ABT6H0J9</accession>
<gene>
    <name evidence="1" type="ORF">MNO81_29430</name>
</gene>
<name>A0ABT6H0J9_MYCGU</name>
<dbReference type="EMBL" id="JAKZMO010000051">
    <property type="protein sequence ID" value="MDG5486932.1"/>
    <property type="molecule type" value="Genomic_DNA"/>
</dbReference>
<organism evidence="1 2">
    <name type="scientific">Mycolicibacterium gadium</name>
    <name type="common">Mycobacterium gadium</name>
    <dbReference type="NCBI Taxonomy" id="1794"/>
    <lineage>
        <taxon>Bacteria</taxon>
        <taxon>Bacillati</taxon>
        <taxon>Actinomycetota</taxon>
        <taxon>Actinomycetes</taxon>
        <taxon>Mycobacteriales</taxon>
        <taxon>Mycobacteriaceae</taxon>
        <taxon>Mycolicibacterium</taxon>
    </lineage>
</organism>
<keyword evidence="2" id="KW-1185">Reference proteome</keyword>
<dbReference type="Proteomes" id="UP001154266">
    <property type="component" value="Unassembled WGS sequence"/>
</dbReference>
<evidence type="ECO:0000313" key="1">
    <source>
        <dbReference type="EMBL" id="MDG5486932.1"/>
    </source>
</evidence>
<reference evidence="1" key="1">
    <citation type="journal article" date="2023" name="Environ. Microbiol.">
        <title>The 2-methylpropene degradation pathway in Mycobacteriaceae family strains.</title>
        <authorList>
            <person name="Helbich S."/>
            <person name="Barrantes I."/>
            <person name="Dos Anjos Borges L.G."/>
            <person name="Pieper D.H."/>
            <person name="Vainshtein Y."/>
            <person name="Sohn K."/>
            <person name="Engesser K.H."/>
        </authorList>
    </citation>
    <scope>NUCLEOTIDE SEQUENCE</scope>
    <source>
        <strain evidence="1">IBE100</strain>
    </source>
</reference>
<evidence type="ECO:0000313" key="2">
    <source>
        <dbReference type="Proteomes" id="UP001154266"/>
    </source>
</evidence>